<dbReference type="Proteomes" id="UP000475928">
    <property type="component" value="Unassembled WGS sequence"/>
</dbReference>
<dbReference type="RefSeq" id="WP_172357914.1">
    <property type="nucleotide sequence ID" value="NZ_BLLH01000016.1"/>
</dbReference>
<evidence type="ECO:0000256" key="3">
    <source>
        <dbReference type="ARBA" id="ARBA00022801"/>
    </source>
</evidence>
<dbReference type="SUPFAM" id="SSF51283">
    <property type="entry name" value="dUTPase-like"/>
    <property type="match status" value="1"/>
</dbReference>
<evidence type="ECO:0000256" key="1">
    <source>
        <dbReference type="ARBA" id="ARBA00006581"/>
    </source>
</evidence>
<evidence type="ECO:0000259" key="6">
    <source>
        <dbReference type="Pfam" id="PF00692"/>
    </source>
</evidence>
<evidence type="ECO:0000313" key="8">
    <source>
        <dbReference type="Proteomes" id="UP000475928"/>
    </source>
</evidence>
<dbReference type="PANTHER" id="PTHR11241:SF0">
    <property type="entry name" value="DEOXYURIDINE 5'-TRIPHOSPHATE NUCLEOTIDOHYDROLASE"/>
    <property type="match status" value="1"/>
</dbReference>
<evidence type="ECO:0000256" key="5">
    <source>
        <dbReference type="ARBA" id="ARBA00047686"/>
    </source>
</evidence>
<dbReference type="GO" id="GO:0046081">
    <property type="term" value="P:dUTP catabolic process"/>
    <property type="evidence" value="ECO:0007669"/>
    <property type="project" value="InterPro"/>
</dbReference>
<gene>
    <name evidence="7" type="primary">yncF</name>
    <name evidence="7" type="ORF">Hs20B_18240</name>
</gene>
<reference evidence="7 8" key="1">
    <citation type="submission" date="2020-02" db="EMBL/GenBank/DDBJ databases">
        <title>Draft genome sequence of Lactococcus sp. Hs20B0-1.</title>
        <authorList>
            <person name="Noda S."/>
            <person name="Yuki M."/>
            <person name="Ohkuma M."/>
        </authorList>
    </citation>
    <scope>NUCLEOTIDE SEQUENCE [LARGE SCALE GENOMIC DNA]</scope>
    <source>
        <strain evidence="7 8">Hs20B0-1</strain>
    </source>
</reference>
<dbReference type="InterPro" id="IPR008181">
    <property type="entry name" value="dUTPase"/>
</dbReference>
<dbReference type="GO" id="GO:0004170">
    <property type="term" value="F:dUTP diphosphatase activity"/>
    <property type="evidence" value="ECO:0007669"/>
    <property type="project" value="UniProtKB-EC"/>
</dbReference>
<accession>A0A6A0B9E0</accession>
<evidence type="ECO:0000313" key="7">
    <source>
        <dbReference type="EMBL" id="GFH41426.1"/>
    </source>
</evidence>
<dbReference type="InterPro" id="IPR036157">
    <property type="entry name" value="dUTPase-like_sf"/>
</dbReference>
<sequence>MQIKIKYKNSATAKLKEIEQGDWIDLAIDEDIQATAQSKVSVDLGIAMQLPKGYEAHIVPRSSTYNKYGLILGNSTGIIDNSYNGPEDYWGAKFFATESVEIPKGTRLLQFRLVKTQKSELKENIHFVENNLEENTNRGGFGSTGN</sequence>
<evidence type="ECO:0000256" key="2">
    <source>
        <dbReference type="ARBA" id="ARBA00012379"/>
    </source>
</evidence>
<dbReference type="CDD" id="cd07557">
    <property type="entry name" value="trimeric_dUTPase"/>
    <property type="match status" value="1"/>
</dbReference>
<feature type="domain" description="dUTPase-like" evidence="6">
    <location>
        <begin position="25"/>
        <end position="145"/>
    </location>
</feature>
<dbReference type="InterPro" id="IPR033704">
    <property type="entry name" value="dUTPase_trimeric"/>
</dbReference>
<dbReference type="InterPro" id="IPR029054">
    <property type="entry name" value="dUTPase-like"/>
</dbReference>
<keyword evidence="3 7" id="KW-0378">Hydrolase</keyword>
<keyword evidence="4" id="KW-0546">Nucleotide metabolism</keyword>
<dbReference type="GO" id="GO:0006226">
    <property type="term" value="P:dUMP biosynthetic process"/>
    <property type="evidence" value="ECO:0007669"/>
    <property type="project" value="InterPro"/>
</dbReference>
<dbReference type="PANTHER" id="PTHR11241">
    <property type="entry name" value="DEOXYURIDINE 5'-TRIPHOSPHATE NUCLEOTIDOHYDROLASE"/>
    <property type="match status" value="1"/>
</dbReference>
<evidence type="ECO:0000256" key="4">
    <source>
        <dbReference type="ARBA" id="ARBA00023080"/>
    </source>
</evidence>
<keyword evidence="8" id="KW-1185">Reference proteome</keyword>
<dbReference type="Pfam" id="PF00692">
    <property type="entry name" value="dUTPase"/>
    <property type="match status" value="1"/>
</dbReference>
<proteinExistence type="inferred from homology"/>
<comment type="caution">
    <text evidence="7">The sequence shown here is derived from an EMBL/GenBank/DDBJ whole genome shotgun (WGS) entry which is preliminary data.</text>
</comment>
<dbReference type="GO" id="GO:0000287">
    <property type="term" value="F:magnesium ion binding"/>
    <property type="evidence" value="ECO:0007669"/>
    <property type="project" value="InterPro"/>
</dbReference>
<dbReference type="AlphaFoldDB" id="A0A6A0B9E0"/>
<dbReference type="Gene3D" id="2.70.40.10">
    <property type="match status" value="1"/>
</dbReference>
<dbReference type="EMBL" id="BLLH01000016">
    <property type="protein sequence ID" value="GFH41426.1"/>
    <property type="molecule type" value="Genomic_DNA"/>
</dbReference>
<dbReference type="EC" id="3.6.1.23" evidence="2"/>
<protein>
    <recommendedName>
        <fullName evidence="2">dUTP diphosphatase</fullName>
        <ecNumber evidence="2">3.6.1.23</ecNumber>
    </recommendedName>
</protein>
<organism evidence="7 8">
    <name type="scientific">Pseudolactococcus insecticola</name>
    <dbReference type="NCBI Taxonomy" id="2709158"/>
    <lineage>
        <taxon>Bacteria</taxon>
        <taxon>Bacillati</taxon>
        <taxon>Bacillota</taxon>
        <taxon>Bacilli</taxon>
        <taxon>Lactobacillales</taxon>
        <taxon>Streptococcaceae</taxon>
        <taxon>Pseudolactococcus</taxon>
    </lineage>
</organism>
<comment type="similarity">
    <text evidence="1">Belongs to the dUTPase family.</text>
</comment>
<name>A0A6A0B9E0_9LACT</name>
<comment type="catalytic activity">
    <reaction evidence="5">
        <text>dUTP + H2O = dUMP + diphosphate + H(+)</text>
        <dbReference type="Rhea" id="RHEA:10248"/>
        <dbReference type="ChEBI" id="CHEBI:15377"/>
        <dbReference type="ChEBI" id="CHEBI:15378"/>
        <dbReference type="ChEBI" id="CHEBI:33019"/>
        <dbReference type="ChEBI" id="CHEBI:61555"/>
        <dbReference type="ChEBI" id="CHEBI:246422"/>
        <dbReference type="EC" id="3.6.1.23"/>
    </reaction>
</comment>